<evidence type="ECO:0008006" key="4">
    <source>
        <dbReference type="Google" id="ProtNLM"/>
    </source>
</evidence>
<dbReference type="RefSeq" id="WP_344087397.1">
    <property type="nucleotide sequence ID" value="NZ_BAAAPO010000046.1"/>
</dbReference>
<accession>A0ABN2LZU1</accession>
<feature type="transmembrane region" description="Helical" evidence="1">
    <location>
        <begin position="21"/>
        <end position="38"/>
    </location>
</feature>
<evidence type="ECO:0000313" key="3">
    <source>
        <dbReference type="Proteomes" id="UP001499938"/>
    </source>
</evidence>
<sequence>MTDAHPVWSGDTGLARERSDLSWGRTLLSVMTVTALFLRWLPEYGGGVLLPVVFGILAGLGLVRLRHGRRAEVFAGHGDAVVEVFGLTALVLLVGLAGLVLITIGVPG</sequence>
<gene>
    <name evidence="2" type="ORF">GCM10009811_30540</name>
</gene>
<feature type="transmembrane region" description="Helical" evidence="1">
    <location>
        <begin position="84"/>
        <end position="106"/>
    </location>
</feature>
<name>A0ABN2LZU1_9MICO</name>
<proteinExistence type="predicted"/>
<reference evidence="2 3" key="1">
    <citation type="journal article" date="2019" name="Int. J. Syst. Evol. Microbiol.">
        <title>The Global Catalogue of Microorganisms (GCM) 10K type strain sequencing project: providing services to taxonomists for standard genome sequencing and annotation.</title>
        <authorList>
            <consortium name="The Broad Institute Genomics Platform"/>
            <consortium name="The Broad Institute Genome Sequencing Center for Infectious Disease"/>
            <person name="Wu L."/>
            <person name="Ma J."/>
        </authorList>
    </citation>
    <scope>NUCLEOTIDE SEQUENCE [LARGE SCALE GENOMIC DNA]</scope>
    <source>
        <strain evidence="2 3">JCM 15592</strain>
    </source>
</reference>
<keyword evidence="1" id="KW-0472">Membrane</keyword>
<organism evidence="2 3">
    <name type="scientific">Nostocoides veronense</name>
    <dbReference type="NCBI Taxonomy" id="330836"/>
    <lineage>
        <taxon>Bacteria</taxon>
        <taxon>Bacillati</taxon>
        <taxon>Actinomycetota</taxon>
        <taxon>Actinomycetes</taxon>
        <taxon>Micrococcales</taxon>
        <taxon>Intrasporangiaceae</taxon>
        <taxon>Nostocoides</taxon>
    </lineage>
</organism>
<dbReference type="Proteomes" id="UP001499938">
    <property type="component" value="Unassembled WGS sequence"/>
</dbReference>
<keyword evidence="1" id="KW-0812">Transmembrane</keyword>
<protein>
    <recommendedName>
        <fullName evidence="4">DUF202 domain-containing protein</fullName>
    </recommendedName>
</protein>
<evidence type="ECO:0000313" key="2">
    <source>
        <dbReference type="EMBL" id="GAA1804807.1"/>
    </source>
</evidence>
<evidence type="ECO:0000256" key="1">
    <source>
        <dbReference type="SAM" id="Phobius"/>
    </source>
</evidence>
<comment type="caution">
    <text evidence="2">The sequence shown here is derived from an EMBL/GenBank/DDBJ whole genome shotgun (WGS) entry which is preliminary data.</text>
</comment>
<keyword evidence="3" id="KW-1185">Reference proteome</keyword>
<keyword evidence="1" id="KW-1133">Transmembrane helix</keyword>
<dbReference type="EMBL" id="BAAAPO010000046">
    <property type="protein sequence ID" value="GAA1804807.1"/>
    <property type="molecule type" value="Genomic_DNA"/>
</dbReference>
<feature type="transmembrane region" description="Helical" evidence="1">
    <location>
        <begin position="44"/>
        <end position="63"/>
    </location>
</feature>